<protein>
    <submittedName>
        <fullName evidence="10">AGZA family xanthine/uracil permease-like MFS transporter</fullName>
    </submittedName>
</protein>
<dbReference type="PANTHER" id="PTHR43337">
    <property type="entry name" value="XANTHINE/URACIL PERMEASE C887.17-RELATED"/>
    <property type="match status" value="1"/>
</dbReference>
<comment type="caution">
    <text evidence="10">The sequence shown here is derived from an EMBL/GenBank/DDBJ whole genome shotgun (WGS) entry which is preliminary data.</text>
</comment>
<feature type="transmembrane region" description="Helical" evidence="9">
    <location>
        <begin position="183"/>
        <end position="203"/>
    </location>
</feature>
<feature type="transmembrane region" description="Helical" evidence="9">
    <location>
        <begin position="210"/>
        <end position="236"/>
    </location>
</feature>
<evidence type="ECO:0000256" key="2">
    <source>
        <dbReference type="ARBA" id="ARBA00005697"/>
    </source>
</evidence>
<keyword evidence="11" id="KW-1185">Reference proteome</keyword>
<feature type="transmembrane region" description="Helical" evidence="9">
    <location>
        <begin position="64"/>
        <end position="84"/>
    </location>
</feature>
<dbReference type="RefSeq" id="WP_354008778.1">
    <property type="nucleotide sequence ID" value="NZ_JBEWTA010000001.1"/>
</dbReference>
<keyword evidence="3 8" id="KW-0813">Transport</keyword>
<feature type="transmembrane region" description="Helical" evidence="9">
    <location>
        <begin position="389"/>
        <end position="417"/>
    </location>
</feature>
<dbReference type="InterPro" id="IPR045018">
    <property type="entry name" value="Azg-like"/>
</dbReference>
<evidence type="ECO:0000256" key="1">
    <source>
        <dbReference type="ARBA" id="ARBA00004651"/>
    </source>
</evidence>
<evidence type="ECO:0000256" key="7">
    <source>
        <dbReference type="ARBA" id="ARBA00023136"/>
    </source>
</evidence>
<comment type="subcellular location">
    <subcellularLocation>
        <location evidence="1 8">Cell membrane</location>
        <topology evidence="1 8">Multi-pass membrane protein</topology>
    </subcellularLocation>
</comment>
<evidence type="ECO:0000313" key="11">
    <source>
        <dbReference type="Proteomes" id="UP001549366"/>
    </source>
</evidence>
<evidence type="ECO:0000256" key="8">
    <source>
        <dbReference type="PIRNR" id="PIRNR005353"/>
    </source>
</evidence>
<feature type="transmembrane region" description="Helical" evidence="9">
    <location>
        <begin position="334"/>
        <end position="352"/>
    </location>
</feature>
<gene>
    <name evidence="10" type="ORF">V5J35_003913</name>
</gene>
<evidence type="ECO:0000313" key="10">
    <source>
        <dbReference type="EMBL" id="MET4758721.1"/>
    </source>
</evidence>
<feature type="transmembrane region" description="Helical" evidence="9">
    <location>
        <begin position="145"/>
        <end position="163"/>
    </location>
</feature>
<feature type="transmembrane region" description="Helical" evidence="9">
    <location>
        <begin position="256"/>
        <end position="278"/>
    </location>
</feature>
<dbReference type="PANTHER" id="PTHR43337:SF1">
    <property type="entry name" value="XANTHINE_URACIL PERMEASE C887.17-RELATED"/>
    <property type="match status" value="1"/>
</dbReference>
<dbReference type="EMBL" id="JBEWTB010000002">
    <property type="protein sequence ID" value="MET4758721.1"/>
    <property type="molecule type" value="Genomic_DNA"/>
</dbReference>
<dbReference type="InterPro" id="IPR026033">
    <property type="entry name" value="Azg-like_bact_archaea"/>
</dbReference>
<dbReference type="InterPro" id="IPR006043">
    <property type="entry name" value="NCS2"/>
</dbReference>
<comment type="similarity">
    <text evidence="2 8">Belongs to the nucleobase:cation symporter-2 (NCS2) (TC 2.A.40) family. Azg-like subfamily.</text>
</comment>
<keyword evidence="4 8" id="KW-1003">Cell membrane</keyword>
<evidence type="ECO:0000256" key="3">
    <source>
        <dbReference type="ARBA" id="ARBA00022448"/>
    </source>
</evidence>
<dbReference type="Proteomes" id="UP001549366">
    <property type="component" value="Unassembled WGS sequence"/>
</dbReference>
<feature type="transmembrane region" description="Helical" evidence="9">
    <location>
        <begin position="429"/>
        <end position="446"/>
    </location>
</feature>
<feature type="transmembrane region" description="Helical" evidence="9">
    <location>
        <begin position="91"/>
        <end position="110"/>
    </location>
</feature>
<evidence type="ECO:0000256" key="5">
    <source>
        <dbReference type="ARBA" id="ARBA00022692"/>
    </source>
</evidence>
<name>A0ABV2SLT9_9GAMM</name>
<feature type="transmembrane region" description="Helical" evidence="9">
    <location>
        <begin position="116"/>
        <end position="133"/>
    </location>
</feature>
<keyword evidence="6 8" id="KW-1133">Transmembrane helix</keyword>
<dbReference type="Pfam" id="PF00860">
    <property type="entry name" value="Xan_ur_permease"/>
    <property type="match status" value="1"/>
</dbReference>
<accession>A0ABV2SLT9</accession>
<evidence type="ECO:0000256" key="9">
    <source>
        <dbReference type="SAM" id="Phobius"/>
    </source>
</evidence>
<organism evidence="10 11">
    <name type="scientific">Endozoicomonas lisbonensis</name>
    <dbReference type="NCBI Taxonomy" id="3120522"/>
    <lineage>
        <taxon>Bacteria</taxon>
        <taxon>Pseudomonadati</taxon>
        <taxon>Pseudomonadota</taxon>
        <taxon>Gammaproteobacteria</taxon>
        <taxon>Oceanospirillales</taxon>
        <taxon>Endozoicomonadaceae</taxon>
        <taxon>Endozoicomonas</taxon>
    </lineage>
</organism>
<keyword evidence="5 8" id="KW-0812">Transmembrane</keyword>
<dbReference type="PIRSF" id="PIRSF005353">
    <property type="entry name" value="PbuG"/>
    <property type="match status" value="1"/>
</dbReference>
<evidence type="ECO:0000256" key="4">
    <source>
        <dbReference type="ARBA" id="ARBA00022475"/>
    </source>
</evidence>
<keyword evidence="7 8" id="KW-0472">Membrane</keyword>
<proteinExistence type="inferred from homology"/>
<feature type="transmembrane region" description="Helical" evidence="9">
    <location>
        <begin position="35"/>
        <end position="52"/>
    </location>
</feature>
<evidence type="ECO:0000256" key="6">
    <source>
        <dbReference type="ARBA" id="ARBA00022989"/>
    </source>
</evidence>
<sequence>MNITGLRSSAGDQENSLLDRVFKLKQHNTTVKTELVAGFTTFITMCYVVFVIPGMLSDAGMDKGALFTATCLVAGLSSIAVGLYANWPIGLAPGMGLNAFFAYAVVLGMGYSWEQAMGAVFWGGVGFMLLTLFKVREWIINSIPMGLRAGITAGIGLFLALIGLKNAGIVVTSPGTIITLGDITQFSPLMACLSLVLILGLAFRNIKASVLIAIAVVTLIALVAGQVSFTGVSSMPPSIMPVVGQLDIMGALKPDMIGVLVAFMFVNLFDTTGTLIAVGDKAGLADDKGNMHNLNRAMVTDGTSSWAGALLGTPTVTSYVESASGVAAGGRTGLTAVTIGVLFLLCMFLSPLAGMVPAYATAGALIYVAILMAGSLAKIDWSDLTEAGPVLIITIMMPLSFSIANGIALGFIAYPVIKILAGRARDVSISVWVMAAVFALKFAVFGV</sequence>
<reference evidence="10 11" key="1">
    <citation type="submission" date="2024-06" db="EMBL/GenBank/DDBJ databases">
        <title>Genomic Encyclopedia of Type Strains, Phase V (KMG-V): Genome sequencing to study the core and pangenomes of soil and plant-associated prokaryotes.</title>
        <authorList>
            <person name="Whitman W."/>
        </authorList>
    </citation>
    <scope>NUCLEOTIDE SEQUENCE [LARGE SCALE GENOMIC DNA]</scope>
    <source>
        <strain evidence="10 11">NE40</strain>
    </source>
</reference>